<protein>
    <submittedName>
        <fullName evidence="1">Uncharacterized protein</fullName>
    </submittedName>
</protein>
<dbReference type="AlphaFoldDB" id="W6UX45"/>
<sequence>MGFAVVLEGAKSKLENHQSVIQNSRSLSEPLQMNCMPVALRLNMSFAFKKRNLISPRDRVKSKKLIRYHGAFGSGYDKY</sequence>
<evidence type="ECO:0000313" key="1">
    <source>
        <dbReference type="EMBL" id="EUB63092.1"/>
    </source>
</evidence>
<organism evidence="1 2">
    <name type="scientific">Echinococcus granulosus</name>
    <name type="common">Hydatid tapeworm</name>
    <dbReference type="NCBI Taxonomy" id="6210"/>
    <lineage>
        <taxon>Eukaryota</taxon>
        <taxon>Metazoa</taxon>
        <taxon>Spiralia</taxon>
        <taxon>Lophotrochozoa</taxon>
        <taxon>Platyhelminthes</taxon>
        <taxon>Cestoda</taxon>
        <taxon>Eucestoda</taxon>
        <taxon>Cyclophyllidea</taxon>
        <taxon>Taeniidae</taxon>
        <taxon>Echinococcus</taxon>
        <taxon>Echinococcus granulosus group</taxon>
    </lineage>
</organism>
<keyword evidence="2" id="KW-1185">Reference proteome</keyword>
<dbReference type="CTD" id="36337901"/>
<accession>W6UX45</accession>
<comment type="caution">
    <text evidence="1">The sequence shown here is derived from an EMBL/GenBank/DDBJ whole genome shotgun (WGS) entry which is preliminary data.</text>
</comment>
<proteinExistence type="predicted"/>
<dbReference type="EMBL" id="APAU02000009">
    <property type="protein sequence ID" value="EUB63092.1"/>
    <property type="molecule type" value="Genomic_DNA"/>
</dbReference>
<gene>
    <name evidence="1" type="ORF">EGR_02186</name>
</gene>
<dbReference type="Proteomes" id="UP000019149">
    <property type="component" value="Unassembled WGS sequence"/>
</dbReference>
<name>W6UX45_ECHGR</name>
<dbReference type="KEGG" id="egl:EGR_02186"/>
<dbReference type="GeneID" id="36337901"/>
<reference evidence="1 2" key="1">
    <citation type="journal article" date="2013" name="Nat. Genet.">
        <title>The genome of the hydatid tapeworm Echinococcus granulosus.</title>
        <authorList>
            <person name="Zheng H."/>
            <person name="Zhang W."/>
            <person name="Zhang L."/>
            <person name="Zhang Z."/>
            <person name="Li J."/>
            <person name="Lu G."/>
            <person name="Zhu Y."/>
            <person name="Wang Y."/>
            <person name="Huang Y."/>
            <person name="Liu J."/>
            <person name="Kang H."/>
            <person name="Chen J."/>
            <person name="Wang L."/>
            <person name="Chen A."/>
            <person name="Yu S."/>
            <person name="Gao Z."/>
            <person name="Jin L."/>
            <person name="Gu W."/>
            <person name="Wang Z."/>
            <person name="Zhao L."/>
            <person name="Shi B."/>
            <person name="Wen H."/>
            <person name="Lin R."/>
            <person name="Jones M.K."/>
            <person name="Brejova B."/>
            <person name="Vinar T."/>
            <person name="Zhao G."/>
            <person name="McManus D.P."/>
            <person name="Chen Z."/>
            <person name="Zhou Y."/>
            <person name="Wang S."/>
        </authorList>
    </citation>
    <scope>NUCLEOTIDE SEQUENCE [LARGE SCALE GENOMIC DNA]</scope>
</reference>
<evidence type="ECO:0000313" key="2">
    <source>
        <dbReference type="Proteomes" id="UP000019149"/>
    </source>
</evidence>
<dbReference type="RefSeq" id="XP_024354288.1">
    <property type="nucleotide sequence ID" value="XM_024491435.1"/>
</dbReference>